<reference evidence="1" key="1">
    <citation type="journal article" date="2022" name="Clin. Infect. Dis.">
        <title>Association between Clostridium innocuum and antibiotic-associated diarrhea in adults and children: A cross-sectional study and comparative genomics analysis.</title>
        <authorList>
            <person name="Cherny K.E."/>
            <person name="Muscat E.B."/>
            <person name="Balaji A."/>
            <person name="Mukherjee J."/>
            <person name="Ozer E.A."/>
            <person name="Angarone M.P."/>
            <person name="Hauser A.R."/>
            <person name="Sichel J.S."/>
            <person name="Amponsah E."/>
            <person name="Kociolek L.K."/>
        </authorList>
    </citation>
    <scope>NUCLEOTIDE SEQUENCE</scope>
    <source>
        <strain evidence="1">NU1-AC-029v</strain>
    </source>
</reference>
<dbReference type="Proteomes" id="UP001203972">
    <property type="component" value="Unassembled WGS sequence"/>
</dbReference>
<dbReference type="EMBL" id="JAKTMA010000007">
    <property type="protein sequence ID" value="MCR0232176.1"/>
    <property type="molecule type" value="Genomic_DNA"/>
</dbReference>
<sequence>MLFFTTIGVGAASAQYYQGRLSIPGGGSSDMTGSRMKVNATNNGKMSGVTSAWLGAYGRICHSDGNPAARQGQKKLNSSLQPLDIDQGVYLTGSLFRGRVFSQGAEPNNITVDVQFTPW</sequence>
<name>A0AAP2UKY2_CLOIN</name>
<accession>A0AAP2UKY2</accession>
<dbReference type="AlphaFoldDB" id="A0AAP2UKY2"/>
<comment type="caution">
    <text evidence="1">The sequence shown here is derived from an EMBL/GenBank/DDBJ whole genome shotgun (WGS) entry which is preliminary data.</text>
</comment>
<dbReference type="RefSeq" id="WP_227761305.1">
    <property type="nucleotide sequence ID" value="NZ_AP025565.1"/>
</dbReference>
<protein>
    <submittedName>
        <fullName evidence="1">Uncharacterized protein</fullName>
    </submittedName>
</protein>
<evidence type="ECO:0000313" key="1">
    <source>
        <dbReference type="EMBL" id="MCR0232176.1"/>
    </source>
</evidence>
<proteinExistence type="predicted"/>
<organism evidence="1 2">
    <name type="scientific">Clostridium innocuum</name>
    <dbReference type="NCBI Taxonomy" id="1522"/>
    <lineage>
        <taxon>Bacteria</taxon>
        <taxon>Bacillati</taxon>
        <taxon>Bacillota</taxon>
        <taxon>Clostridia</taxon>
        <taxon>Eubacteriales</taxon>
        <taxon>Clostridiaceae</taxon>
        <taxon>Clostridium</taxon>
    </lineage>
</organism>
<evidence type="ECO:0000313" key="2">
    <source>
        <dbReference type="Proteomes" id="UP001203972"/>
    </source>
</evidence>
<gene>
    <name evidence="1" type="ORF">MKC95_05250</name>
</gene>